<dbReference type="AlphaFoldDB" id="A0A0N0WVI1"/>
<name>A0A0N0WVI1_PSEYM</name>
<evidence type="ECO:0000313" key="3">
    <source>
        <dbReference type="Proteomes" id="UP000271631"/>
    </source>
</evidence>
<sequence>MRVGRVRHPETPFNILDDGADRTRDTEPLPATQKNSSGLIPCKKRCNSWA</sequence>
<dbReference type="Proteomes" id="UP000271631">
    <property type="component" value="Unassembled WGS sequence"/>
</dbReference>
<dbReference type="EMBL" id="RBUQ01000130">
    <property type="protein sequence ID" value="RMV38098.1"/>
    <property type="molecule type" value="Genomic_DNA"/>
</dbReference>
<gene>
    <name evidence="2" type="ORF">ALP13_101367</name>
</gene>
<protein>
    <submittedName>
        <fullName evidence="2">Uncharacterized protein</fullName>
    </submittedName>
</protein>
<organism evidence="2 3">
    <name type="scientific">Pseudomonas syringae pv. maculicola</name>
    <dbReference type="NCBI Taxonomy" id="59511"/>
    <lineage>
        <taxon>Bacteria</taxon>
        <taxon>Pseudomonadati</taxon>
        <taxon>Pseudomonadota</taxon>
        <taxon>Gammaproteobacteria</taxon>
        <taxon>Pseudomonadales</taxon>
        <taxon>Pseudomonadaceae</taxon>
        <taxon>Pseudomonas</taxon>
    </lineage>
</organism>
<proteinExistence type="predicted"/>
<evidence type="ECO:0000313" key="2">
    <source>
        <dbReference type="EMBL" id="RMV38098.1"/>
    </source>
</evidence>
<evidence type="ECO:0000256" key="1">
    <source>
        <dbReference type="SAM" id="MobiDB-lite"/>
    </source>
</evidence>
<accession>A0A0N0WVI1</accession>
<feature type="region of interest" description="Disordered" evidence="1">
    <location>
        <begin position="1"/>
        <end position="40"/>
    </location>
</feature>
<comment type="caution">
    <text evidence="2">The sequence shown here is derived from an EMBL/GenBank/DDBJ whole genome shotgun (WGS) entry which is preliminary data.</text>
</comment>
<reference evidence="2 3" key="1">
    <citation type="submission" date="2018-08" db="EMBL/GenBank/DDBJ databases">
        <title>Recombination of ecologically and evolutionarily significant loci maintains genetic cohesion in the Pseudomonas syringae species complex.</title>
        <authorList>
            <person name="Dillon M."/>
            <person name="Thakur S."/>
            <person name="Almeida R.N.D."/>
            <person name="Weir B.S."/>
            <person name="Guttman D.S."/>
        </authorList>
    </citation>
    <scope>NUCLEOTIDE SEQUENCE [LARGE SCALE GENOMIC DNA]</scope>
    <source>
        <strain evidence="2 3">ICMP 11281</strain>
    </source>
</reference>